<organism evidence="1 2">
    <name type="scientific">Fimbriiglobus ruber</name>
    <dbReference type="NCBI Taxonomy" id="1908690"/>
    <lineage>
        <taxon>Bacteria</taxon>
        <taxon>Pseudomonadati</taxon>
        <taxon>Planctomycetota</taxon>
        <taxon>Planctomycetia</taxon>
        <taxon>Gemmatales</taxon>
        <taxon>Gemmataceae</taxon>
        <taxon>Fimbriiglobus</taxon>
    </lineage>
</organism>
<reference evidence="2" key="1">
    <citation type="submission" date="2017-06" db="EMBL/GenBank/DDBJ databases">
        <title>Genome analysis of Fimbriiglobus ruber SP5, the first member of the order Planctomycetales with confirmed chitinolytic capability.</title>
        <authorList>
            <person name="Ravin N.V."/>
            <person name="Rakitin A.L."/>
            <person name="Ivanova A.A."/>
            <person name="Beletsky A.V."/>
            <person name="Kulichevskaya I.S."/>
            <person name="Mardanov A.V."/>
            <person name="Dedysh S.N."/>
        </authorList>
    </citation>
    <scope>NUCLEOTIDE SEQUENCE [LARGE SCALE GENOMIC DNA]</scope>
    <source>
        <strain evidence="2">SP5</strain>
    </source>
</reference>
<dbReference type="Proteomes" id="UP000214646">
    <property type="component" value="Unassembled WGS sequence"/>
</dbReference>
<sequence length="94" mass="10557">MFQPRFTITPAITKALMEIEANRQMVAGLPLTAKMLDSLRRTARLLSTHYSTQIEGNQLSPAQVQAVIAGEGNFPCRERDEVKDNYRALEHVEA</sequence>
<name>A0A225DBN8_9BACT</name>
<dbReference type="AlphaFoldDB" id="A0A225DBN8"/>
<comment type="caution">
    <text evidence="1">The sequence shown here is derived from an EMBL/GenBank/DDBJ whole genome shotgun (WGS) entry which is preliminary data.</text>
</comment>
<proteinExistence type="predicted"/>
<dbReference type="RefSeq" id="WP_088257193.1">
    <property type="nucleotide sequence ID" value="NZ_NIDE01000012.1"/>
</dbReference>
<dbReference type="EMBL" id="NIDE01000012">
    <property type="protein sequence ID" value="OWK38951.1"/>
    <property type="molecule type" value="Genomic_DNA"/>
</dbReference>
<gene>
    <name evidence="1" type="ORF">FRUB_06327</name>
</gene>
<accession>A0A225DBN8</accession>
<dbReference type="InterPro" id="IPR036597">
    <property type="entry name" value="Fido-like_dom_sf"/>
</dbReference>
<evidence type="ECO:0000313" key="2">
    <source>
        <dbReference type="Proteomes" id="UP000214646"/>
    </source>
</evidence>
<keyword evidence="2" id="KW-1185">Reference proteome</keyword>
<dbReference type="OrthoDB" id="9813719at2"/>
<evidence type="ECO:0000313" key="1">
    <source>
        <dbReference type="EMBL" id="OWK38951.1"/>
    </source>
</evidence>
<dbReference type="Gene3D" id="1.10.3290.10">
    <property type="entry name" value="Fido-like domain"/>
    <property type="match status" value="1"/>
</dbReference>
<protein>
    <submittedName>
        <fullName evidence="1">Filamentation induced by cAMP protein Fic</fullName>
    </submittedName>
</protein>